<feature type="binding site" evidence="6">
    <location>
        <position position="169"/>
    </location>
    <ligand>
        <name>S-adenosyl-L-methionine</name>
        <dbReference type="ChEBI" id="CHEBI:59789"/>
    </ligand>
</feature>
<dbReference type="PANTHER" id="PTHR43648:SF1">
    <property type="entry name" value="ELECTRON TRANSFER FLAVOPROTEIN BETA SUBUNIT LYSINE METHYLTRANSFERASE"/>
    <property type="match status" value="1"/>
</dbReference>
<protein>
    <recommendedName>
        <fullName evidence="6">Ribosomal protein L11 methyltransferase</fullName>
        <shortName evidence="6">L11 Mtase</shortName>
        <ecNumber evidence="6">2.1.1.-</ecNumber>
    </recommendedName>
</protein>
<dbReference type="InterPro" id="IPR050078">
    <property type="entry name" value="Ribosomal_L11_MeTrfase_PrmA"/>
</dbReference>
<organism evidence="7 8">
    <name type="scientific">Aliivibrio sifiae</name>
    <dbReference type="NCBI Taxonomy" id="566293"/>
    <lineage>
        <taxon>Bacteria</taxon>
        <taxon>Pseudomonadati</taxon>
        <taxon>Pseudomonadota</taxon>
        <taxon>Gammaproteobacteria</taxon>
        <taxon>Vibrionales</taxon>
        <taxon>Vibrionaceae</taxon>
        <taxon>Aliivibrio</taxon>
    </lineage>
</organism>
<keyword evidence="8" id="KW-1185">Reference proteome</keyword>
<evidence type="ECO:0000256" key="1">
    <source>
        <dbReference type="ARBA" id="ARBA00009741"/>
    </source>
</evidence>
<reference evidence="8" key="1">
    <citation type="journal article" date="2019" name="Int. J. Syst. Evol. Microbiol.">
        <title>The Global Catalogue of Microorganisms (GCM) 10K type strain sequencing project: providing services to taxonomists for standard genome sequencing and annotation.</title>
        <authorList>
            <consortium name="The Broad Institute Genomics Platform"/>
            <consortium name="The Broad Institute Genome Sequencing Center for Infectious Disease"/>
            <person name="Wu L."/>
            <person name="Ma J."/>
        </authorList>
    </citation>
    <scope>NUCLEOTIDE SEQUENCE [LARGE SCALE GENOMIC DNA]</scope>
    <source>
        <strain evidence="8">NBRC 105001</strain>
    </source>
</reference>
<evidence type="ECO:0000256" key="6">
    <source>
        <dbReference type="HAMAP-Rule" id="MF_00735"/>
    </source>
</evidence>
<evidence type="ECO:0000313" key="7">
    <source>
        <dbReference type="EMBL" id="GLR75616.1"/>
    </source>
</evidence>
<feature type="binding site" evidence="6">
    <location>
        <position position="254"/>
    </location>
    <ligand>
        <name>S-adenosyl-L-methionine</name>
        <dbReference type="ChEBI" id="CHEBI:59789"/>
    </ligand>
</feature>
<keyword evidence="3 6" id="KW-0489">Methyltransferase</keyword>
<accession>A0ABQ6AL51</accession>
<keyword evidence="4 6" id="KW-0808">Transferase</keyword>
<keyword evidence="2 6" id="KW-0963">Cytoplasm</keyword>
<dbReference type="SUPFAM" id="SSF53335">
    <property type="entry name" value="S-adenosyl-L-methionine-dependent methyltransferases"/>
    <property type="match status" value="1"/>
</dbReference>
<comment type="function">
    <text evidence="6">Methylates ribosomal protein L11.</text>
</comment>
<dbReference type="CDD" id="cd02440">
    <property type="entry name" value="AdoMet_MTases"/>
    <property type="match status" value="1"/>
</dbReference>
<feature type="binding site" evidence="6">
    <location>
        <position position="190"/>
    </location>
    <ligand>
        <name>S-adenosyl-L-methionine</name>
        <dbReference type="ChEBI" id="CHEBI:59789"/>
    </ligand>
</feature>
<dbReference type="Proteomes" id="UP001156660">
    <property type="component" value="Unassembled WGS sequence"/>
</dbReference>
<dbReference type="HAMAP" id="MF_00735">
    <property type="entry name" value="Methyltr_PrmA"/>
    <property type="match status" value="1"/>
</dbReference>
<dbReference type="InterPro" id="IPR004498">
    <property type="entry name" value="Ribosomal_PrmA_MeTrfase"/>
</dbReference>
<dbReference type="InterPro" id="IPR029063">
    <property type="entry name" value="SAM-dependent_MTases_sf"/>
</dbReference>
<dbReference type="GO" id="GO:0032259">
    <property type="term" value="P:methylation"/>
    <property type="evidence" value="ECO:0007669"/>
    <property type="project" value="UniProtKB-KW"/>
</dbReference>
<evidence type="ECO:0000256" key="3">
    <source>
        <dbReference type="ARBA" id="ARBA00022603"/>
    </source>
</evidence>
<dbReference type="Gene3D" id="3.40.50.150">
    <property type="entry name" value="Vaccinia Virus protein VP39"/>
    <property type="match status" value="1"/>
</dbReference>
<evidence type="ECO:0000256" key="5">
    <source>
        <dbReference type="ARBA" id="ARBA00022691"/>
    </source>
</evidence>
<keyword evidence="7" id="KW-0689">Ribosomal protein</keyword>
<name>A0ABQ6AL51_9GAMM</name>
<comment type="subcellular location">
    <subcellularLocation>
        <location evidence="6">Cytoplasm</location>
    </subcellularLocation>
</comment>
<feature type="binding site" evidence="6">
    <location>
        <position position="212"/>
    </location>
    <ligand>
        <name>S-adenosyl-L-methionine</name>
        <dbReference type="ChEBI" id="CHEBI:59789"/>
    </ligand>
</feature>
<dbReference type="PANTHER" id="PTHR43648">
    <property type="entry name" value="ELECTRON TRANSFER FLAVOPROTEIN BETA SUBUNIT LYSINE METHYLTRANSFERASE"/>
    <property type="match status" value="1"/>
</dbReference>
<keyword evidence="5 6" id="KW-0949">S-adenosyl-L-methionine</keyword>
<proteinExistence type="inferred from homology"/>
<evidence type="ECO:0000256" key="4">
    <source>
        <dbReference type="ARBA" id="ARBA00022679"/>
    </source>
</evidence>
<dbReference type="PIRSF" id="PIRSF000401">
    <property type="entry name" value="RPL11_MTase"/>
    <property type="match status" value="1"/>
</dbReference>
<gene>
    <name evidence="6 7" type="primary">prmA</name>
    <name evidence="7" type="ORF">GCM10007855_24900</name>
</gene>
<comment type="catalytic activity">
    <reaction evidence="6">
        <text>L-lysyl-[protein] + 3 S-adenosyl-L-methionine = N(6),N(6),N(6)-trimethyl-L-lysyl-[protein] + 3 S-adenosyl-L-homocysteine + 3 H(+)</text>
        <dbReference type="Rhea" id="RHEA:54192"/>
        <dbReference type="Rhea" id="RHEA-COMP:9752"/>
        <dbReference type="Rhea" id="RHEA-COMP:13826"/>
        <dbReference type="ChEBI" id="CHEBI:15378"/>
        <dbReference type="ChEBI" id="CHEBI:29969"/>
        <dbReference type="ChEBI" id="CHEBI:57856"/>
        <dbReference type="ChEBI" id="CHEBI:59789"/>
        <dbReference type="ChEBI" id="CHEBI:61961"/>
    </reaction>
</comment>
<sequence length="317" mass="35082">MITLTAFFYGKIRRYFQLNKVIPMPWIQVKLNATSENAEQISDMLMEETGALSVTFLDAKDVPIFEPLPGETRLWGETDIVALYDAETDMDLVITQLKASNVLDDNFAYKVEQLEDKDWEREWMDNFHPMKFGERLWICPSWLEIPEPDAVNVMLDPGLAFGTGTHATTALCLEWLESIDLKGKTVIDFGCGSGILAIAAIKLGAAKVVGIDIDPQAITASKDNATRNGVADQLELFLPQDQPENLVADVVVANILAAPLRELSSIITAHVKPKGVLAMSGVLDTQALDVASYYSENFTLDAIAEQQEWCRISGIKK</sequence>
<dbReference type="EMBL" id="BSOU01000006">
    <property type="protein sequence ID" value="GLR75616.1"/>
    <property type="molecule type" value="Genomic_DNA"/>
</dbReference>
<comment type="caution">
    <text evidence="7">The sequence shown here is derived from an EMBL/GenBank/DDBJ whole genome shotgun (WGS) entry which is preliminary data.</text>
</comment>
<dbReference type="Pfam" id="PF06325">
    <property type="entry name" value="PrmA"/>
    <property type="match status" value="1"/>
</dbReference>
<dbReference type="GO" id="GO:0005840">
    <property type="term" value="C:ribosome"/>
    <property type="evidence" value="ECO:0007669"/>
    <property type="project" value="UniProtKB-KW"/>
</dbReference>
<dbReference type="NCBIfam" id="TIGR00406">
    <property type="entry name" value="prmA"/>
    <property type="match status" value="1"/>
</dbReference>
<comment type="similarity">
    <text evidence="1 6">Belongs to the methyltransferase superfamily. PrmA family.</text>
</comment>
<dbReference type="EC" id="2.1.1.-" evidence="6"/>
<evidence type="ECO:0000313" key="8">
    <source>
        <dbReference type="Proteomes" id="UP001156660"/>
    </source>
</evidence>
<keyword evidence="7" id="KW-0687">Ribonucleoprotein</keyword>
<evidence type="ECO:0000256" key="2">
    <source>
        <dbReference type="ARBA" id="ARBA00022490"/>
    </source>
</evidence>
<dbReference type="GO" id="GO:0008168">
    <property type="term" value="F:methyltransferase activity"/>
    <property type="evidence" value="ECO:0007669"/>
    <property type="project" value="UniProtKB-KW"/>
</dbReference>